<dbReference type="SUPFAM" id="SSF53474">
    <property type="entry name" value="alpha/beta-Hydrolases"/>
    <property type="match status" value="1"/>
</dbReference>
<sequence>MRSTLAALKNLRSQNVFRRVVTLAGGLLLGASAAVAPAGAAEPAATTCQNVAVPVTAAGQAATIAGTLCTPPGATTVQILVHGWSYARYYWDAPYEPDTYSYVRAANKRGYATLNIDRLGDGQSTRPLSAFDNFYADVSTVHQVITALRDGRLGTPFSKVIEVGHSLGGIVTMTEAGLYKDVDAIMPTAIAHSLNYVNVVSKIIADDYPAALDPKFAAAGLDPAYLTSYPGTRGGFYLGSPSSTDPGVVAKDEQLKDTGNLVELATLAGYNVLNVDRTLNIPVYTVVGQHDPFICGLLGPSCSDSKALADFERPFYGPQATVVADVVPNTAHDLQLEKSAPESNARMLDFADKYVGAGNAVRNTAPGAAAATAVPQAPAPSLAAKAVNATVVQAVVPAVALLQRASNVVPGIGDNKDPIPGMAQALSTIGNLTDSLVGTFPEGVIAGT</sequence>
<feature type="chain" id="PRO_5011722569" evidence="2">
    <location>
        <begin position="41"/>
        <end position="448"/>
    </location>
</feature>
<feature type="signal peptide" evidence="2">
    <location>
        <begin position="1"/>
        <end position="40"/>
    </location>
</feature>
<dbReference type="InterPro" id="IPR000073">
    <property type="entry name" value="AB_hydrolase_1"/>
</dbReference>
<evidence type="ECO:0000259" key="3">
    <source>
        <dbReference type="Pfam" id="PF12697"/>
    </source>
</evidence>
<keyword evidence="2" id="KW-0732">Signal</keyword>
<dbReference type="Pfam" id="PF12697">
    <property type="entry name" value="Abhydrolase_6"/>
    <property type="match status" value="1"/>
</dbReference>
<dbReference type="GO" id="GO:0016787">
    <property type="term" value="F:hydrolase activity"/>
    <property type="evidence" value="ECO:0007669"/>
    <property type="project" value="UniProtKB-KW"/>
</dbReference>
<reference evidence="4 5" key="1">
    <citation type="submission" date="2016-10" db="EMBL/GenBank/DDBJ databases">
        <authorList>
            <person name="de Groot N.N."/>
        </authorList>
    </citation>
    <scope>NUCLEOTIDE SEQUENCE [LARGE SCALE GENOMIC DNA]</scope>
    <source>
        <strain evidence="4 5">DSM 44637</strain>
    </source>
</reference>
<dbReference type="STRING" id="112413.SAMN05421854_104333"/>
<dbReference type="InterPro" id="IPR050266">
    <property type="entry name" value="AB_hydrolase_sf"/>
</dbReference>
<accession>A0A1I5NDN1</accession>
<evidence type="ECO:0000256" key="2">
    <source>
        <dbReference type="SAM" id="SignalP"/>
    </source>
</evidence>
<name>A0A1I5NDN1_9PSEU</name>
<organism evidence="4 5">
    <name type="scientific">Amycolatopsis rubida</name>
    <dbReference type="NCBI Taxonomy" id="112413"/>
    <lineage>
        <taxon>Bacteria</taxon>
        <taxon>Bacillati</taxon>
        <taxon>Actinomycetota</taxon>
        <taxon>Actinomycetes</taxon>
        <taxon>Pseudonocardiales</taxon>
        <taxon>Pseudonocardiaceae</taxon>
        <taxon>Amycolatopsis</taxon>
    </lineage>
</organism>
<keyword evidence="1" id="KW-0378">Hydrolase</keyword>
<gene>
    <name evidence="4" type="ORF">SAMN05421854_104333</name>
</gene>
<dbReference type="PANTHER" id="PTHR43798:SF31">
    <property type="entry name" value="AB HYDROLASE SUPERFAMILY PROTEIN YCLE"/>
    <property type="match status" value="1"/>
</dbReference>
<dbReference type="OrthoDB" id="5524362at2"/>
<evidence type="ECO:0000313" key="5">
    <source>
        <dbReference type="Proteomes" id="UP000199137"/>
    </source>
</evidence>
<protein>
    <submittedName>
        <fullName evidence="4">Pimeloyl-ACP methyl ester carboxylesterase</fullName>
    </submittedName>
</protein>
<dbReference type="EMBL" id="FOWC01000004">
    <property type="protein sequence ID" value="SFP19331.1"/>
    <property type="molecule type" value="Genomic_DNA"/>
</dbReference>
<evidence type="ECO:0000313" key="4">
    <source>
        <dbReference type="EMBL" id="SFP19331.1"/>
    </source>
</evidence>
<dbReference type="Gene3D" id="3.40.50.1820">
    <property type="entry name" value="alpha/beta hydrolase"/>
    <property type="match status" value="1"/>
</dbReference>
<proteinExistence type="predicted"/>
<dbReference type="Proteomes" id="UP000199137">
    <property type="component" value="Unassembled WGS sequence"/>
</dbReference>
<dbReference type="AlphaFoldDB" id="A0A1I5NDN1"/>
<dbReference type="PANTHER" id="PTHR43798">
    <property type="entry name" value="MONOACYLGLYCEROL LIPASE"/>
    <property type="match status" value="1"/>
</dbReference>
<dbReference type="InterPro" id="IPR029058">
    <property type="entry name" value="AB_hydrolase_fold"/>
</dbReference>
<evidence type="ECO:0000256" key="1">
    <source>
        <dbReference type="ARBA" id="ARBA00022801"/>
    </source>
</evidence>
<dbReference type="GO" id="GO:0016020">
    <property type="term" value="C:membrane"/>
    <property type="evidence" value="ECO:0007669"/>
    <property type="project" value="TreeGrafter"/>
</dbReference>
<feature type="domain" description="AB hydrolase-1" evidence="3">
    <location>
        <begin position="79"/>
        <end position="337"/>
    </location>
</feature>